<dbReference type="PANTHER" id="PTHR39179:SF1">
    <property type="entry name" value="SPORE COAT PROTEIN I"/>
    <property type="match status" value="1"/>
</dbReference>
<protein>
    <recommendedName>
        <fullName evidence="3">Spore coat protein, CotS family</fullName>
    </recommendedName>
</protein>
<evidence type="ECO:0000313" key="1">
    <source>
        <dbReference type="EMBL" id="SHE80628.1"/>
    </source>
</evidence>
<keyword evidence="2" id="KW-1185">Reference proteome</keyword>
<dbReference type="EMBL" id="FQVM01000012">
    <property type="protein sequence ID" value="SHE80628.1"/>
    <property type="molecule type" value="Genomic_DNA"/>
</dbReference>
<accession>A0A1M4WHB1</accession>
<reference evidence="1 2" key="1">
    <citation type="submission" date="2016-11" db="EMBL/GenBank/DDBJ databases">
        <authorList>
            <person name="Jaros S."/>
            <person name="Januszkiewicz K."/>
            <person name="Wedrychowicz H."/>
        </authorList>
    </citation>
    <scope>NUCLEOTIDE SEQUENCE [LARGE SCALE GENOMIC DNA]</scope>
    <source>
        <strain evidence="1 2">DSM 2631</strain>
    </source>
</reference>
<organism evidence="1 2">
    <name type="scientific">Clostridium fallax</name>
    <dbReference type="NCBI Taxonomy" id="1533"/>
    <lineage>
        <taxon>Bacteria</taxon>
        <taxon>Bacillati</taxon>
        <taxon>Bacillota</taxon>
        <taxon>Clostridia</taxon>
        <taxon>Eubacteriales</taxon>
        <taxon>Clostridiaceae</taxon>
        <taxon>Clostridium</taxon>
    </lineage>
</organism>
<dbReference type="Gene3D" id="3.90.1200.10">
    <property type="match status" value="1"/>
</dbReference>
<gene>
    <name evidence="1" type="ORF">SAMN05443638_11244</name>
</gene>
<dbReference type="OrthoDB" id="1928514at2"/>
<evidence type="ECO:0008006" key="3">
    <source>
        <dbReference type="Google" id="ProtNLM"/>
    </source>
</evidence>
<dbReference type="Proteomes" id="UP000184035">
    <property type="component" value="Unassembled WGS sequence"/>
</dbReference>
<dbReference type="AlphaFoldDB" id="A0A1M4WHB1"/>
<proteinExistence type="predicted"/>
<dbReference type="STRING" id="1533.SAMN05443638_11244"/>
<sequence>MIIENFFRKKDIYLIKNNGVRGNLIKDCNIEDYLDILNDFHKRLREEDEILSLSIGSTIGKYYEWCNVMIRRIKREHKNILYKKDLNRIEEMYLEIFPKVIEVAEGAIKSINYSDYIEIIKRAMRRNELILGNCSLDNIYKINNKIYIRDIESISFNSLEEDLILLINKLKKKKINYNLDNLINDYIIKENLNSISKNYIKAMTVYPSESMKVFEKIRQGRKKWTEDESIKKIKASLKKDNISGV</sequence>
<dbReference type="InterPro" id="IPR047175">
    <property type="entry name" value="CotS-like"/>
</dbReference>
<dbReference type="PANTHER" id="PTHR39179">
    <property type="entry name" value="SPORE COAT PROTEIN I"/>
    <property type="match status" value="1"/>
</dbReference>
<name>A0A1M4WHB1_9CLOT</name>
<dbReference type="RefSeq" id="WP_072895740.1">
    <property type="nucleotide sequence ID" value="NZ_FQVM01000012.1"/>
</dbReference>
<evidence type="ECO:0000313" key="2">
    <source>
        <dbReference type="Proteomes" id="UP000184035"/>
    </source>
</evidence>
<dbReference type="GO" id="GO:0042601">
    <property type="term" value="C:endospore-forming forespore"/>
    <property type="evidence" value="ECO:0007669"/>
    <property type="project" value="TreeGrafter"/>
</dbReference>